<dbReference type="OrthoDB" id="9951295at2"/>
<proteinExistence type="predicted"/>
<feature type="signal peptide" evidence="1">
    <location>
        <begin position="1"/>
        <end position="25"/>
    </location>
</feature>
<protein>
    <submittedName>
        <fullName evidence="2">Uncharacterized protein</fullName>
    </submittedName>
</protein>
<dbReference type="RefSeq" id="WP_009539069.1">
    <property type="nucleotide sequence ID" value="NZ_ANHY01000003.1"/>
</dbReference>
<feature type="chain" id="PRO_5003930404" evidence="1">
    <location>
        <begin position="26"/>
        <end position="113"/>
    </location>
</feature>
<evidence type="ECO:0000256" key="1">
    <source>
        <dbReference type="SAM" id="SignalP"/>
    </source>
</evidence>
<sequence>MIRLATTFAAAAVTAVIGLSAPASAASPQETLPQEWLGELADARDLLESLKQNGTPARALRPAEEALECWAAAGADAITCRDEFFARVVDSSYADPADVQVARNAMGADMWMR</sequence>
<gene>
    <name evidence="2" type="ORF">C882_2660</name>
</gene>
<dbReference type="AlphaFoldDB" id="K9HWL3"/>
<reference evidence="2 3" key="1">
    <citation type="journal article" date="2013" name="Genome Announc.">
        <title>Draft Genome Sequence of an Alphaproteobacterium, Caenispirillum salinarum AK4(T), Isolated from a Solar Saltern.</title>
        <authorList>
            <person name="Khatri I."/>
            <person name="Singh A."/>
            <person name="Korpole S."/>
            <person name="Pinnaka A.K."/>
            <person name="Subramanian S."/>
        </authorList>
    </citation>
    <scope>NUCLEOTIDE SEQUENCE [LARGE SCALE GENOMIC DNA]</scope>
    <source>
        <strain evidence="2 3">AK4</strain>
    </source>
</reference>
<accession>K9HWL3</accession>
<comment type="caution">
    <text evidence="2">The sequence shown here is derived from an EMBL/GenBank/DDBJ whole genome shotgun (WGS) entry which is preliminary data.</text>
</comment>
<dbReference type="EMBL" id="ANHY01000003">
    <property type="protein sequence ID" value="EKV32581.1"/>
    <property type="molecule type" value="Genomic_DNA"/>
</dbReference>
<dbReference type="Proteomes" id="UP000009881">
    <property type="component" value="Unassembled WGS sequence"/>
</dbReference>
<organism evidence="2 3">
    <name type="scientific">Caenispirillum salinarum AK4</name>
    <dbReference type="NCBI Taxonomy" id="1238182"/>
    <lineage>
        <taxon>Bacteria</taxon>
        <taxon>Pseudomonadati</taxon>
        <taxon>Pseudomonadota</taxon>
        <taxon>Alphaproteobacteria</taxon>
        <taxon>Rhodospirillales</taxon>
        <taxon>Novispirillaceae</taxon>
        <taxon>Caenispirillum</taxon>
    </lineage>
</organism>
<keyword evidence="1" id="KW-0732">Signal</keyword>
<evidence type="ECO:0000313" key="2">
    <source>
        <dbReference type="EMBL" id="EKV32581.1"/>
    </source>
</evidence>
<keyword evidence="3" id="KW-1185">Reference proteome</keyword>
<evidence type="ECO:0000313" key="3">
    <source>
        <dbReference type="Proteomes" id="UP000009881"/>
    </source>
</evidence>
<name>K9HWL3_9PROT</name>